<evidence type="ECO:0000256" key="2">
    <source>
        <dbReference type="ARBA" id="ARBA00022670"/>
    </source>
</evidence>
<evidence type="ECO:0000256" key="11">
    <source>
        <dbReference type="RuleBase" id="RU361183"/>
    </source>
</evidence>
<dbReference type="InterPro" id="IPR034035">
    <property type="entry name" value="Astacin-like_dom"/>
</dbReference>
<dbReference type="CDD" id="cd00041">
    <property type="entry name" value="CUB"/>
    <property type="match status" value="1"/>
</dbReference>
<sequence length="640" mass="72316">MQVNNFFIILFQSQVTQFDAAVENYAEVKYLMNQFYKKAALKHGIYSDYVIICCIRNVSFDDGTEAAANRRAGVVGDLFENDILLTLPQAENLLKETNKRDQRQANIGPQYYWQKLTISYRFEVYDGNSSWKNVIRAALKHLEEQTCFRFQENGLDRDYLSYFRGSGCWSNVGRIGGRQQISIGNGCEHVGIVAHETLHALGLWHEQSRSDRDQYIYINYNNIYAGTQGNFERRSTANTDNMGQPYDLGSVMHYGSKAFTTDYNKYTILTRDSKYQQTMGQRGSISFKDAKMINLRYCQSLCPIQLNCVHGGYTDPNDCSKCRCPEGLGGTFTVSGTMDCGGDLYASSYYQTLKSPQFVGGMHCVWRIRSPAKVEVRVNSLSFPCLDTCDSYVELKYENNFISSGPKLCCTAPGTIISEGNDLIVILSLTKNINTQYTGFQLQFRTYGQPSVTLTPQPIFTTTPSTTTPYWSQWAAWSVCSVTCGGCGLKVRVRACYGGKKNCKLAFEEQPCGLEPCPSFANDDDCLGRILLPCDLMDQLKFETTKDSQVVLMDSSLLLLAQKKYEYSKKDETKPCFQKRFKFPCPSYALTLNIDWKQSSLIHKTRSSKTLGCCAGYEVRSGICVPRNESSPPKSRYIYP</sequence>
<proteinExistence type="predicted"/>
<evidence type="ECO:0000256" key="8">
    <source>
        <dbReference type="ARBA" id="ARBA00023180"/>
    </source>
</evidence>
<feature type="active site" evidence="10">
    <location>
        <position position="196"/>
    </location>
</feature>
<dbReference type="PROSITE" id="PS50092">
    <property type="entry name" value="TSP1"/>
    <property type="match status" value="1"/>
</dbReference>
<keyword evidence="4 10" id="KW-0378">Hydrolase</keyword>
<dbReference type="Pfam" id="PF00431">
    <property type="entry name" value="CUB"/>
    <property type="match status" value="1"/>
</dbReference>
<keyword evidence="3 10" id="KW-0479">Metal-binding</keyword>
<dbReference type="GO" id="GO:0004222">
    <property type="term" value="F:metalloendopeptidase activity"/>
    <property type="evidence" value="ECO:0007669"/>
    <property type="project" value="UniProtKB-UniRule"/>
</dbReference>
<feature type="disulfide bond" evidence="10">
    <location>
        <begin position="147"/>
        <end position="302"/>
    </location>
</feature>
<feature type="domain" description="CUB" evidence="12">
    <location>
        <begin position="340"/>
        <end position="447"/>
    </location>
</feature>
<dbReference type="PANTHER" id="PTHR10127">
    <property type="entry name" value="DISCOIDIN, CUB, EGF, LAMININ , AND ZINC METALLOPROTEASE DOMAIN CONTAINING"/>
    <property type="match status" value="1"/>
</dbReference>
<comment type="cofactor">
    <cofactor evidence="10 11">
        <name>Zn(2+)</name>
        <dbReference type="ChEBI" id="CHEBI:29105"/>
    </cofactor>
    <text evidence="10 11">Binds 1 zinc ion per subunit.</text>
</comment>
<evidence type="ECO:0000256" key="6">
    <source>
        <dbReference type="ARBA" id="ARBA00023049"/>
    </source>
</evidence>
<dbReference type="STRING" id="451379.A0A0N5AT55"/>
<dbReference type="Gene3D" id="2.20.100.10">
    <property type="entry name" value="Thrombospondin type-1 (TSP1) repeat"/>
    <property type="match status" value="1"/>
</dbReference>
<evidence type="ECO:0000259" key="13">
    <source>
        <dbReference type="PROSITE" id="PS51864"/>
    </source>
</evidence>
<dbReference type="PROSITE" id="PS01180">
    <property type="entry name" value="CUB"/>
    <property type="match status" value="1"/>
</dbReference>
<dbReference type="SUPFAM" id="SSF82895">
    <property type="entry name" value="TSP-1 type 1 repeat"/>
    <property type="match status" value="1"/>
</dbReference>
<dbReference type="WBParaSite" id="SMUV_0000799901-mRNA-1">
    <property type="protein sequence ID" value="SMUV_0000799901-mRNA-1"/>
    <property type="gene ID" value="SMUV_0000799901"/>
</dbReference>
<keyword evidence="1" id="KW-0245">EGF-like domain</keyword>
<dbReference type="InterPro" id="IPR006026">
    <property type="entry name" value="Peptidase_Metallo"/>
</dbReference>
<dbReference type="SUPFAM" id="SSF55486">
    <property type="entry name" value="Metalloproteases ('zincins'), catalytic domain"/>
    <property type="match status" value="1"/>
</dbReference>
<evidence type="ECO:0000256" key="3">
    <source>
        <dbReference type="ARBA" id="ARBA00022723"/>
    </source>
</evidence>
<feature type="binding site" evidence="10">
    <location>
        <position position="199"/>
    </location>
    <ligand>
        <name>Zn(2+)</name>
        <dbReference type="ChEBI" id="CHEBI:29105"/>
        <note>catalytic</note>
    </ligand>
</feature>
<dbReference type="EC" id="3.4.24.-" evidence="11"/>
<dbReference type="GO" id="GO:0018996">
    <property type="term" value="P:molting cycle, collagen and cuticulin-based cuticle"/>
    <property type="evidence" value="ECO:0007669"/>
    <property type="project" value="UniProtKB-ARBA"/>
</dbReference>
<keyword evidence="2 10" id="KW-0645">Protease</keyword>
<dbReference type="InterPro" id="IPR001506">
    <property type="entry name" value="Peptidase_M12A"/>
</dbReference>
<dbReference type="InterPro" id="IPR024079">
    <property type="entry name" value="MetalloPept_cat_dom_sf"/>
</dbReference>
<evidence type="ECO:0000259" key="12">
    <source>
        <dbReference type="PROSITE" id="PS01180"/>
    </source>
</evidence>
<dbReference type="FunFam" id="3.40.390.10:FF:000028">
    <property type="entry name" value="Zinc metalloproteinase"/>
    <property type="match status" value="1"/>
</dbReference>
<dbReference type="PROSITE" id="PS51864">
    <property type="entry name" value="ASTACIN"/>
    <property type="match status" value="1"/>
</dbReference>
<evidence type="ECO:0000313" key="15">
    <source>
        <dbReference type="WBParaSite" id="SMUV_0000799901-mRNA-1"/>
    </source>
</evidence>
<dbReference type="InterPro" id="IPR000884">
    <property type="entry name" value="TSP1_rpt"/>
</dbReference>
<dbReference type="InterPro" id="IPR035914">
    <property type="entry name" value="Sperma_CUB_dom_sf"/>
</dbReference>
<dbReference type="SMART" id="SM00209">
    <property type="entry name" value="TSP1"/>
    <property type="match status" value="1"/>
</dbReference>
<dbReference type="AlphaFoldDB" id="A0A0N5AT55"/>
<evidence type="ECO:0000256" key="9">
    <source>
        <dbReference type="PROSITE-ProRule" id="PRU00059"/>
    </source>
</evidence>
<dbReference type="InterPro" id="IPR000859">
    <property type="entry name" value="CUB_dom"/>
</dbReference>
<protein>
    <recommendedName>
        <fullName evidence="11">Metalloendopeptidase</fullName>
        <ecNumber evidence="11">3.4.24.-</ecNumber>
    </recommendedName>
</protein>
<dbReference type="Gene3D" id="2.60.120.290">
    <property type="entry name" value="Spermadhesin, CUB domain"/>
    <property type="match status" value="1"/>
</dbReference>
<dbReference type="SMART" id="SM00235">
    <property type="entry name" value="ZnMc"/>
    <property type="match status" value="1"/>
</dbReference>
<keyword evidence="6 10" id="KW-0482">Metalloprotease</keyword>
<dbReference type="PANTHER" id="PTHR10127:SF831">
    <property type="entry name" value="ZINC METALLOPROTEINASE NAS-37"/>
    <property type="match status" value="1"/>
</dbReference>
<evidence type="ECO:0000256" key="7">
    <source>
        <dbReference type="ARBA" id="ARBA00023157"/>
    </source>
</evidence>
<dbReference type="GO" id="GO:0008270">
    <property type="term" value="F:zinc ion binding"/>
    <property type="evidence" value="ECO:0007669"/>
    <property type="project" value="UniProtKB-UniRule"/>
</dbReference>
<dbReference type="Pfam" id="PF00090">
    <property type="entry name" value="TSP_1"/>
    <property type="match status" value="1"/>
</dbReference>
<dbReference type="SUPFAM" id="SSF49854">
    <property type="entry name" value="Spermadhesin, CUB domain"/>
    <property type="match status" value="1"/>
</dbReference>
<keyword evidence="14" id="KW-1185">Reference proteome</keyword>
<dbReference type="PRINTS" id="PR00480">
    <property type="entry name" value="ASTACIN"/>
</dbReference>
<accession>A0A0N5AT55</accession>
<dbReference type="Gene3D" id="3.40.390.10">
    <property type="entry name" value="Collagenase (Catalytic Domain)"/>
    <property type="match status" value="1"/>
</dbReference>
<dbReference type="SMART" id="SM00042">
    <property type="entry name" value="CUB"/>
    <property type="match status" value="1"/>
</dbReference>
<feature type="binding site" evidence="10">
    <location>
        <position position="205"/>
    </location>
    <ligand>
        <name>Zn(2+)</name>
        <dbReference type="ChEBI" id="CHEBI:29105"/>
        <note>catalytic</note>
    </ligand>
</feature>
<evidence type="ECO:0000256" key="4">
    <source>
        <dbReference type="ARBA" id="ARBA00022801"/>
    </source>
</evidence>
<reference evidence="15" key="1">
    <citation type="submission" date="2017-02" db="UniProtKB">
        <authorList>
            <consortium name="WormBaseParasite"/>
        </authorList>
    </citation>
    <scope>IDENTIFICATION</scope>
</reference>
<keyword evidence="8" id="KW-0325">Glycoprotein</keyword>
<name>A0A0N5AT55_9BILA</name>
<evidence type="ECO:0000313" key="14">
    <source>
        <dbReference type="Proteomes" id="UP000046393"/>
    </source>
</evidence>
<comment type="caution">
    <text evidence="9">Lacks conserved residue(s) required for the propagation of feature annotation.</text>
</comment>
<dbReference type="InterPro" id="IPR036383">
    <property type="entry name" value="TSP1_rpt_sf"/>
</dbReference>
<keyword evidence="5 10" id="KW-0862">Zinc</keyword>
<evidence type="ECO:0000256" key="1">
    <source>
        <dbReference type="ARBA" id="ARBA00022536"/>
    </source>
</evidence>
<feature type="domain" description="Peptidase M12A" evidence="13">
    <location>
        <begin position="104"/>
        <end position="303"/>
    </location>
</feature>
<evidence type="ECO:0000256" key="10">
    <source>
        <dbReference type="PROSITE-ProRule" id="PRU01211"/>
    </source>
</evidence>
<dbReference type="GO" id="GO:0006508">
    <property type="term" value="P:proteolysis"/>
    <property type="evidence" value="ECO:0007669"/>
    <property type="project" value="UniProtKB-KW"/>
</dbReference>
<organism evidence="14 15">
    <name type="scientific">Syphacia muris</name>
    <dbReference type="NCBI Taxonomy" id="451379"/>
    <lineage>
        <taxon>Eukaryota</taxon>
        <taxon>Metazoa</taxon>
        <taxon>Ecdysozoa</taxon>
        <taxon>Nematoda</taxon>
        <taxon>Chromadorea</taxon>
        <taxon>Rhabditida</taxon>
        <taxon>Spirurina</taxon>
        <taxon>Oxyuridomorpha</taxon>
        <taxon>Oxyuroidea</taxon>
        <taxon>Oxyuridae</taxon>
        <taxon>Syphacia</taxon>
    </lineage>
</organism>
<dbReference type="Proteomes" id="UP000046393">
    <property type="component" value="Unplaced"/>
</dbReference>
<dbReference type="CDD" id="cd04280">
    <property type="entry name" value="ZnMc_astacin_like"/>
    <property type="match status" value="1"/>
</dbReference>
<keyword evidence="7 10" id="KW-1015">Disulfide bond</keyword>
<evidence type="ECO:0000256" key="5">
    <source>
        <dbReference type="ARBA" id="ARBA00022833"/>
    </source>
</evidence>
<dbReference type="Pfam" id="PF01400">
    <property type="entry name" value="Astacin"/>
    <property type="match status" value="1"/>
</dbReference>
<feature type="binding site" evidence="10">
    <location>
        <position position="195"/>
    </location>
    <ligand>
        <name>Zn(2+)</name>
        <dbReference type="ChEBI" id="CHEBI:29105"/>
        <note>catalytic</note>
    </ligand>
</feature>